<organism evidence="2 3">
    <name type="scientific">Kribbella deserti</name>
    <dbReference type="NCBI Taxonomy" id="1926257"/>
    <lineage>
        <taxon>Bacteria</taxon>
        <taxon>Bacillati</taxon>
        <taxon>Actinomycetota</taxon>
        <taxon>Actinomycetes</taxon>
        <taxon>Propionibacteriales</taxon>
        <taxon>Kribbellaceae</taxon>
        <taxon>Kribbella</taxon>
    </lineage>
</organism>
<sequence length="141" mass="15459">MTSVKMAIEPTTVTAPLHYRAMALPVLLVASLLARRSPLRITLGFAKAVKRVVSRRPATRARVELVLAARDWAAARFPGRSACMEASLAAFLLTALTGRSVDWCIGCRFQPAESHAWIETGLRPVGEPTTPDRPFHVTIRI</sequence>
<dbReference type="InterPro" id="IPR032708">
    <property type="entry name" value="McjB_C"/>
</dbReference>
<dbReference type="RefSeq" id="WP_380044348.1">
    <property type="nucleotide sequence ID" value="NZ_JBHLTC010000006.1"/>
</dbReference>
<accession>A0ABV6QJ45</accession>
<evidence type="ECO:0000259" key="1">
    <source>
        <dbReference type="Pfam" id="PF13471"/>
    </source>
</evidence>
<proteinExistence type="predicted"/>
<dbReference type="Proteomes" id="UP001589890">
    <property type="component" value="Unassembled WGS sequence"/>
</dbReference>
<feature type="domain" description="Microcin J25-processing protein McjB C-terminal" evidence="1">
    <location>
        <begin position="32"/>
        <end position="138"/>
    </location>
</feature>
<dbReference type="Pfam" id="PF13471">
    <property type="entry name" value="Transglut_core3"/>
    <property type="match status" value="1"/>
</dbReference>
<reference evidence="2 3" key="1">
    <citation type="submission" date="2024-09" db="EMBL/GenBank/DDBJ databases">
        <authorList>
            <person name="Sun Q."/>
            <person name="Mori K."/>
        </authorList>
    </citation>
    <scope>NUCLEOTIDE SEQUENCE [LARGE SCALE GENOMIC DNA]</scope>
    <source>
        <strain evidence="2 3">CGMCC 1.15906</strain>
    </source>
</reference>
<evidence type="ECO:0000313" key="3">
    <source>
        <dbReference type="Proteomes" id="UP001589890"/>
    </source>
</evidence>
<protein>
    <submittedName>
        <fullName evidence="2">Lasso peptide biosynthesis B2 protein</fullName>
    </submittedName>
</protein>
<name>A0ABV6QJ45_9ACTN</name>
<evidence type="ECO:0000313" key="2">
    <source>
        <dbReference type="EMBL" id="MFC0623647.1"/>
    </source>
</evidence>
<dbReference type="NCBIfam" id="NF033537">
    <property type="entry name" value="lasso_biosyn_B2"/>
    <property type="match status" value="1"/>
</dbReference>
<gene>
    <name evidence="2" type="ORF">ACFFGN_06210</name>
</gene>
<comment type="caution">
    <text evidence="2">The sequence shown here is derived from an EMBL/GenBank/DDBJ whole genome shotgun (WGS) entry which is preliminary data.</text>
</comment>
<dbReference type="EMBL" id="JBHLTC010000006">
    <property type="protein sequence ID" value="MFC0623647.1"/>
    <property type="molecule type" value="Genomic_DNA"/>
</dbReference>
<keyword evidence="3" id="KW-1185">Reference proteome</keyword>
<dbReference type="InterPro" id="IPR053521">
    <property type="entry name" value="McjB-like"/>
</dbReference>